<protein>
    <submittedName>
        <fullName evidence="7">Protein kinase</fullName>
    </submittedName>
</protein>
<organism evidence="7 8">
    <name type="scientific">Ophiostoma piceae (strain UAMH 11346)</name>
    <name type="common">Sap stain fungus</name>
    <dbReference type="NCBI Taxonomy" id="1262450"/>
    <lineage>
        <taxon>Eukaryota</taxon>
        <taxon>Fungi</taxon>
        <taxon>Dikarya</taxon>
        <taxon>Ascomycota</taxon>
        <taxon>Pezizomycotina</taxon>
        <taxon>Sordariomycetes</taxon>
        <taxon>Sordariomycetidae</taxon>
        <taxon>Ophiostomatales</taxon>
        <taxon>Ophiostomataceae</taxon>
        <taxon>Ophiostoma</taxon>
    </lineage>
</organism>
<dbReference type="Pfam" id="PF00069">
    <property type="entry name" value="Pkinase"/>
    <property type="match status" value="1"/>
</dbReference>
<accession>S3C560</accession>
<dbReference type="GO" id="GO:0004674">
    <property type="term" value="F:protein serine/threonine kinase activity"/>
    <property type="evidence" value="ECO:0007669"/>
    <property type="project" value="UniProtKB-KW"/>
</dbReference>
<evidence type="ECO:0000259" key="6">
    <source>
        <dbReference type="PROSITE" id="PS50011"/>
    </source>
</evidence>
<dbReference type="GO" id="GO:0005634">
    <property type="term" value="C:nucleus"/>
    <property type="evidence" value="ECO:0007669"/>
    <property type="project" value="TreeGrafter"/>
</dbReference>
<dbReference type="GO" id="GO:0043484">
    <property type="term" value="P:regulation of RNA splicing"/>
    <property type="evidence" value="ECO:0007669"/>
    <property type="project" value="TreeGrafter"/>
</dbReference>
<dbReference type="OrthoDB" id="5979581at2759"/>
<dbReference type="InterPro" id="IPR011009">
    <property type="entry name" value="Kinase-like_dom_sf"/>
</dbReference>
<dbReference type="eggNOG" id="KOG1290">
    <property type="taxonomic scope" value="Eukaryota"/>
</dbReference>
<keyword evidence="1" id="KW-0723">Serine/threonine-protein kinase</keyword>
<dbReference type="Gene3D" id="1.10.510.10">
    <property type="entry name" value="Transferase(Phosphotransferase) domain 1"/>
    <property type="match status" value="1"/>
</dbReference>
<feature type="domain" description="Protein kinase" evidence="6">
    <location>
        <begin position="47"/>
        <end position="388"/>
    </location>
</feature>
<proteinExistence type="predicted"/>
<reference evidence="7 8" key="1">
    <citation type="journal article" date="2013" name="BMC Genomics">
        <title>The genome and transcriptome of the pine saprophyte Ophiostoma piceae, and a comparison with the bark beetle-associated pine pathogen Grosmannia clavigera.</title>
        <authorList>
            <person name="Haridas S."/>
            <person name="Wang Y."/>
            <person name="Lim L."/>
            <person name="Massoumi Alamouti S."/>
            <person name="Jackman S."/>
            <person name="Docking R."/>
            <person name="Robertson G."/>
            <person name="Birol I."/>
            <person name="Bohlmann J."/>
            <person name="Breuil C."/>
        </authorList>
    </citation>
    <scope>NUCLEOTIDE SEQUENCE [LARGE SCALE GENOMIC DNA]</scope>
    <source>
        <strain evidence="7 8">UAMH 11346</strain>
    </source>
</reference>
<keyword evidence="3" id="KW-0547">Nucleotide-binding</keyword>
<dbReference type="GO" id="GO:0005524">
    <property type="term" value="F:ATP binding"/>
    <property type="evidence" value="ECO:0007669"/>
    <property type="project" value="UniProtKB-KW"/>
</dbReference>
<evidence type="ECO:0000256" key="5">
    <source>
        <dbReference type="ARBA" id="ARBA00022840"/>
    </source>
</evidence>
<keyword evidence="2" id="KW-0808">Transferase</keyword>
<evidence type="ECO:0000313" key="7">
    <source>
        <dbReference type="EMBL" id="EPE07932.1"/>
    </source>
</evidence>
<dbReference type="SUPFAM" id="SSF56112">
    <property type="entry name" value="Protein kinase-like (PK-like)"/>
    <property type="match status" value="1"/>
</dbReference>
<dbReference type="PANTHER" id="PTHR45646">
    <property type="entry name" value="SERINE/THREONINE-PROTEIN KINASE DOA-RELATED"/>
    <property type="match status" value="1"/>
</dbReference>
<evidence type="ECO:0000256" key="2">
    <source>
        <dbReference type="ARBA" id="ARBA00022679"/>
    </source>
</evidence>
<dbReference type="PANTHER" id="PTHR45646:SF11">
    <property type="entry name" value="SERINE_THREONINE-PROTEIN KINASE DOA"/>
    <property type="match status" value="1"/>
</dbReference>
<keyword evidence="5" id="KW-0067">ATP-binding</keyword>
<dbReference type="HOGENOM" id="CLU_000288_81_1_1"/>
<keyword evidence="8" id="KW-1185">Reference proteome</keyword>
<dbReference type="InterPro" id="IPR000719">
    <property type="entry name" value="Prot_kinase_dom"/>
</dbReference>
<name>S3C560_OPHP1</name>
<evidence type="ECO:0000256" key="1">
    <source>
        <dbReference type="ARBA" id="ARBA00022527"/>
    </source>
</evidence>
<dbReference type="PROSITE" id="PS50011">
    <property type="entry name" value="PROTEIN_KINASE_DOM"/>
    <property type="match status" value="1"/>
</dbReference>
<dbReference type="SMART" id="SM00220">
    <property type="entry name" value="S_TKc"/>
    <property type="match status" value="1"/>
</dbReference>
<evidence type="ECO:0000256" key="3">
    <source>
        <dbReference type="ARBA" id="ARBA00022741"/>
    </source>
</evidence>
<evidence type="ECO:0000256" key="4">
    <source>
        <dbReference type="ARBA" id="ARBA00022777"/>
    </source>
</evidence>
<dbReference type="Proteomes" id="UP000016923">
    <property type="component" value="Unassembled WGS sequence"/>
</dbReference>
<dbReference type="VEuPathDB" id="FungiDB:F503_00654"/>
<evidence type="ECO:0000313" key="8">
    <source>
        <dbReference type="Proteomes" id="UP000016923"/>
    </source>
</evidence>
<dbReference type="Gene3D" id="3.30.200.20">
    <property type="entry name" value="Phosphorylase Kinase, domain 1"/>
    <property type="match status" value="1"/>
</dbReference>
<keyword evidence="4 7" id="KW-0418">Kinase</keyword>
<gene>
    <name evidence="7" type="ORF">F503_00654</name>
</gene>
<dbReference type="InterPro" id="IPR051175">
    <property type="entry name" value="CLK_kinases"/>
</dbReference>
<sequence>MPKPRTFLNEGYKTVDASTTFEEEALPHYTREAFYPARNGEVIHGRYQLGAKMGYGTSSTVWLAQDLQDGTYWAIKIQVNTMPDEYRTSELDVYRYLAAHGAPNHPGRKHVCELRDAFELQGPVGTHQVFVLTASGMTLGEFRYRPGNMLSPLMARLAVKQVLLAVNYLHSADVIYTDIHADNLLIGVTDQAVFDRIVNLEAKTPSRRKNVHGTIIHASLGVVAGIGPLVLCDMGQARIGPKQEGIAMPAPFRAPEVILGMPWDNKIDMWNVGILAWNLVEDDVLFQLNAHESREQSNARHLTAMVALLGPPPSEFLNRNKSETSKYWDDQGNWIGLPAVPVGVSFELLVKKLNGNERTTFIDFMRSLLRWLPEERPIRRLPSTLYALSIEAISAPQGNEADIGLNTAWCRALGDNSNAALYDL</sequence>
<dbReference type="AlphaFoldDB" id="S3C560"/>
<dbReference type="EMBL" id="KE148150">
    <property type="protein sequence ID" value="EPE07932.1"/>
    <property type="molecule type" value="Genomic_DNA"/>
</dbReference>